<proteinExistence type="predicted"/>
<gene>
    <name evidence="1" type="ORF">MtrunA17_Chr7g0268921</name>
</gene>
<dbReference type="AlphaFoldDB" id="A0A396H6Q2"/>
<accession>A0A396H6Q2</accession>
<sequence>MGSSRAKSLIVKSKPLVQESCLKCCTYIIHTFRPTYTLDIDILFFLWNEVLREEKQCCFVLKPAVQMFSCIDHVVVPNVLSEDIVHQPLLCWPCVL</sequence>
<comment type="caution">
    <text evidence="1">The sequence shown here is derived from an EMBL/GenBank/DDBJ whole genome shotgun (WGS) entry which is preliminary data.</text>
</comment>
<dbReference type="Gramene" id="rna43688">
    <property type="protein sequence ID" value="RHN48920.1"/>
    <property type="gene ID" value="gene43688"/>
</dbReference>
<protein>
    <submittedName>
        <fullName evidence="1">Uncharacterized protein</fullName>
    </submittedName>
</protein>
<reference evidence="1" key="1">
    <citation type="journal article" date="2018" name="Nat. Plants">
        <title>Whole-genome landscape of Medicago truncatula symbiotic genes.</title>
        <authorList>
            <person name="Pecrix Y."/>
            <person name="Gamas P."/>
            <person name="Carrere S."/>
        </authorList>
    </citation>
    <scope>NUCLEOTIDE SEQUENCE</scope>
    <source>
        <tissue evidence="1">Leaves</tissue>
    </source>
</reference>
<dbReference type="Proteomes" id="UP000265566">
    <property type="component" value="Chromosome 7"/>
</dbReference>
<evidence type="ECO:0000313" key="1">
    <source>
        <dbReference type="EMBL" id="RHN48920.1"/>
    </source>
</evidence>
<name>A0A396H6Q2_MEDTR</name>
<organism evidence="1">
    <name type="scientific">Medicago truncatula</name>
    <name type="common">Barrel medic</name>
    <name type="synonym">Medicago tribuloides</name>
    <dbReference type="NCBI Taxonomy" id="3880"/>
    <lineage>
        <taxon>Eukaryota</taxon>
        <taxon>Viridiplantae</taxon>
        <taxon>Streptophyta</taxon>
        <taxon>Embryophyta</taxon>
        <taxon>Tracheophyta</taxon>
        <taxon>Spermatophyta</taxon>
        <taxon>Magnoliopsida</taxon>
        <taxon>eudicotyledons</taxon>
        <taxon>Gunneridae</taxon>
        <taxon>Pentapetalae</taxon>
        <taxon>rosids</taxon>
        <taxon>fabids</taxon>
        <taxon>Fabales</taxon>
        <taxon>Fabaceae</taxon>
        <taxon>Papilionoideae</taxon>
        <taxon>50 kb inversion clade</taxon>
        <taxon>NPAAA clade</taxon>
        <taxon>Hologalegina</taxon>
        <taxon>IRL clade</taxon>
        <taxon>Trifolieae</taxon>
        <taxon>Medicago</taxon>
    </lineage>
</organism>
<dbReference type="EMBL" id="PSQE01000007">
    <property type="protein sequence ID" value="RHN48920.1"/>
    <property type="molecule type" value="Genomic_DNA"/>
</dbReference>